<keyword evidence="1" id="KW-0472">Membrane</keyword>
<feature type="transmembrane region" description="Helical" evidence="1">
    <location>
        <begin position="147"/>
        <end position="166"/>
    </location>
</feature>
<keyword evidence="1" id="KW-0812">Transmembrane</keyword>
<sequence>MKHTVAIAILFLMISGCATQKRCNEKFPPVEATSSADSSSTQLSEYSQDSLQKTTLAPDSSYIKLLIECTERGEALIKQVEGYKSGRRVNIPDVSIKGNVLTAGCRADSLTIYNIIKKRFKKEIEYRDRRVEVTKYTNMLTRPQRTMIAGFWVVSAMLVLIAVIYVKRLFKH</sequence>
<comment type="caution">
    <text evidence="2">The sequence shown here is derived from an EMBL/GenBank/DDBJ whole genome shotgun (WGS) entry which is preliminary data.</text>
</comment>
<organism evidence="2">
    <name type="scientific">bioreactor metagenome</name>
    <dbReference type="NCBI Taxonomy" id="1076179"/>
    <lineage>
        <taxon>unclassified sequences</taxon>
        <taxon>metagenomes</taxon>
        <taxon>ecological metagenomes</taxon>
    </lineage>
</organism>
<name>A0A644V9Z3_9ZZZZ</name>
<accession>A0A644V9Z3</accession>
<proteinExistence type="predicted"/>
<evidence type="ECO:0000313" key="2">
    <source>
        <dbReference type="EMBL" id="MPL87583.1"/>
    </source>
</evidence>
<evidence type="ECO:0000256" key="1">
    <source>
        <dbReference type="SAM" id="Phobius"/>
    </source>
</evidence>
<reference evidence="2" key="1">
    <citation type="submission" date="2019-08" db="EMBL/GenBank/DDBJ databases">
        <authorList>
            <person name="Kucharzyk K."/>
            <person name="Murdoch R.W."/>
            <person name="Higgins S."/>
            <person name="Loffler F."/>
        </authorList>
    </citation>
    <scope>NUCLEOTIDE SEQUENCE</scope>
</reference>
<gene>
    <name evidence="2" type="ORF">SDC9_33584</name>
</gene>
<protein>
    <submittedName>
        <fullName evidence="2">Uncharacterized protein</fullName>
    </submittedName>
</protein>
<dbReference type="AlphaFoldDB" id="A0A644V9Z3"/>
<dbReference type="PROSITE" id="PS51257">
    <property type="entry name" value="PROKAR_LIPOPROTEIN"/>
    <property type="match status" value="1"/>
</dbReference>
<keyword evidence="1" id="KW-1133">Transmembrane helix</keyword>
<dbReference type="EMBL" id="VSSQ01000241">
    <property type="protein sequence ID" value="MPL87583.1"/>
    <property type="molecule type" value="Genomic_DNA"/>
</dbReference>